<dbReference type="OrthoDB" id="9782387at2"/>
<keyword evidence="8" id="KW-0456">Lyase</keyword>
<dbReference type="RefSeq" id="WP_132434797.1">
    <property type="nucleotide sequence ID" value="NZ_SLWK01000014.1"/>
</dbReference>
<dbReference type="PANTHER" id="PTHR30352">
    <property type="entry name" value="PYRUVATE FORMATE-LYASE-ACTIVATING ENZYME"/>
    <property type="match status" value="1"/>
</dbReference>
<keyword evidence="3" id="KW-0949">S-adenosyl-L-methionine</keyword>
<evidence type="ECO:0000313" key="9">
    <source>
        <dbReference type="Proteomes" id="UP000295221"/>
    </source>
</evidence>
<dbReference type="PANTHER" id="PTHR30352:SF13">
    <property type="entry name" value="GLYCYL-RADICAL ENZYME ACTIVATING ENZYME YJJW-RELATED"/>
    <property type="match status" value="1"/>
</dbReference>
<protein>
    <submittedName>
        <fullName evidence="8">Pyruvate formate lyase activating enzyme</fullName>
    </submittedName>
</protein>
<dbReference type="SUPFAM" id="SSF102114">
    <property type="entry name" value="Radical SAM enzymes"/>
    <property type="match status" value="1"/>
</dbReference>
<dbReference type="GO" id="GO:0046872">
    <property type="term" value="F:metal ion binding"/>
    <property type="evidence" value="ECO:0007669"/>
    <property type="project" value="UniProtKB-KW"/>
</dbReference>
<evidence type="ECO:0000256" key="6">
    <source>
        <dbReference type="ARBA" id="ARBA00023014"/>
    </source>
</evidence>
<organism evidence="8 9">
    <name type="scientific">Natronoflexus pectinivorans</name>
    <dbReference type="NCBI Taxonomy" id="682526"/>
    <lineage>
        <taxon>Bacteria</taxon>
        <taxon>Pseudomonadati</taxon>
        <taxon>Bacteroidota</taxon>
        <taxon>Bacteroidia</taxon>
        <taxon>Marinilabiliales</taxon>
        <taxon>Marinilabiliaceae</taxon>
        <taxon>Natronoflexus</taxon>
    </lineage>
</organism>
<dbReference type="GO" id="GO:0016829">
    <property type="term" value="F:lyase activity"/>
    <property type="evidence" value="ECO:0007669"/>
    <property type="project" value="UniProtKB-KW"/>
</dbReference>
<dbReference type="Gene3D" id="3.20.20.70">
    <property type="entry name" value="Aldolase class I"/>
    <property type="match status" value="1"/>
</dbReference>
<name>A0A4V2RVY0_9BACT</name>
<dbReference type="CDD" id="cd01335">
    <property type="entry name" value="Radical_SAM"/>
    <property type="match status" value="1"/>
</dbReference>
<evidence type="ECO:0000313" key="8">
    <source>
        <dbReference type="EMBL" id="TCO06034.1"/>
    </source>
</evidence>
<dbReference type="PROSITE" id="PS51918">
    <property type="entry name" value="RADICAL_SAM"/>
    <property type="match status" value="1"/>
</dbReference>
<dbReference type="SFLD" id="SFLDG01094">
    <property type="entry name" value="Uncharacterised_Radical_SAM_Su"/>
    <property type="match status" value="1"/>
</dbReference>
<reference evidence="8 9" key="1">
    <citation type="submission" date="2019-03" db="EMBL/GenBank/DDBJ databases">
        <title>Genomic Encyclopedia of Type Strains, Phase IV (KMG-IV): sequencing the most valuable type-strain genomes for metagenomic binning, comparative biology and taxonomic classification.</title>
        <authorList>
            <person name="Goeker M."/>
        </authorList>
    </citation>
    <scope>NUCLEOTIDE SEQUENCE [LARGE SCALE GENOMIC DNA]</scope>
    <source>
        <strain evidence="8 9">DSM 24179</strain>
    </source>
</reference>
<keyword evidence="4" id="KW-0479">Metal-binding</keyword>
<comment type="cofactor">
    <cofactor evidence="1">
        <name>[4Fe-4S] cluster</name>
        <dbReference type="ChEBI" id="CHEBI:49883"/>
    </cofactor>
</comment>
<gene>
    <name evidence="8" type="ORF">EV194_11414</name>
</gene>
<accession>A0A4V2RVY0</accession>
<feature type="domain" description="Radical SAM core" evidence="7">
    <location>
        <begin position="13"/>
        <end position="211"/>
    </location>
</feature>
<evidence type="ECO:0000256" key="4">
    <source>
        <dbReference type="ARBA" id="ARBA00022723"/>
    </source>
</evidence>
<keyword evidence="6" id="KW-0411">Iron-sulfur</keyword>
<evidence type="ECO:0000259" key="7">
    <source>
        <dbReference type="PROSITE" id="PS51918"/>
    </source>
</evidence>
<evidence type="ECO:0000256" key="1">
    <source>
        <dbReference type="ARBA" id="ARBA00001966"/>
    </source>
</evidence>
<dbReference type="InterPro" id="IPR058240">
    <property type="entry name" value="rSAM_sf"/>
</dbReference>
<keyword evidence="9" id="KW-1185">Reference proteome</keyword>
<keyword evidence="2" id="KW-0004">4Fe-4S</keyword>
<dbReference type="InterPro" id="IPR034457">
    <property type="entry name" value="Organic_radical-activating"/>
</dbReference>
<comment type="caution">
    <text evidence="8">The sequence shown here is derived from an EMBL/GenBank/DDBJ whole genome shotgun (WGS) entry which is preliminary data.</text>
</comment>
<dbReference type="InterPro" id="IPR012840">
    <property type="entry name" value="NrdG2"/>
</dbReference>
<evidence type="ECO:0000256" key="2">
    <source>
        <dbReference type="ARBA" id="ARBA00022485"/>
    </source>
</evidence>
<dbReference type="InterPro" id="IPR013785">
    <property type="entry name" value="Aldolase_TIM"/>
</dbReference>
<evidence type="ECO:0000256" key="3">
    <source>
        <dbReference type="ARBA" id="ARBA00022691"/>
    </source>
</evidence>
<sequence length="211" mass="23746">MRIGGFLPQSLIDYPGKIAAVIFTQGCNFRCGYCHNPELVLPKCFNPMLDEDEILHTISKRAGWLDAIVVTGGEPTIHVDLPDFLNRLKNTGLLIKLDTNGSNPKMLKTILDNQLVDYVAMDIKNLFTPSAYGKVIGVENCDKLLESVKHSFEMIKSSQIETEFRTTYIPGIHNHFVIKELKNATEGFRYTVQQFREGENVSCLHNLSGQN</sequence>
<proteinExistence type="predicted"/>
<dbReference type="GO" id="GO:0051539">
    <property type="term" value="F:4 iron, 4 sulfur cluster binding"/>
    <property type="evidence" value="ECO:0007669"/>
    <property type="project" value="UniProtKB-KW"/>
</dbReference>
<dbReference type="EMBL" id="SLWK01000014">
    <property type="protein sequence ID" value="TCO06034.1"/>
    <property type="molecule type" value="Genomic_DNA"/>
</dbReference>
<dbReference type="NCBIfam" id="TIGR02495">
    <property type="entry name" value="NrdG2"/>
    <property type="match status" value="1"/>
</dbReference>
<dbReference type="InterPro" id="IPR007197">
    <property type="entry name" value="rSAM"/>
</dbReference>
<dbReference type="Pfam" id="PF04055">
    <property type="entry name" value="Radical_SAM"/>
    <property type="match status" value="1"/>
</dbReference>
<dbReference type="Proteomes" id="UP000295221">
    <property type="component" value="Unassembled WGS sequence"/>
</dbReference>
<keyword evidence="5" id="KW-0408">Iron</keyword>
<keyword evidence="8" id="KW-0670">Pyruvate</keyword>
<dbReference type="SFLD" id="SFLDS00029">
    <property type="entry name" value="Radical_SAM"/>
    <property type="match status" value="1"/>
</dbReference>
<evidence type="ECO:0000256" key="5">
    <source>
        <dbReference type="ARBA" id="ARBA00023004"/>
    </source>
</evidence>
<dbReference type="AlphaFoldDB" id="A0A4V2RVY0"/>